<organism evidence="1 2">
    <name type="scientific">Trichomonas vaginalis (strain ATCC PRA-98 / G3)</name>
    <dbReference type="NCBI Taxonomy" id="412133"/>
    <lineage>
        <taxon>Eukaryota</taxon>
        <taxon>Metamonada</taxon>
        <taxon>Parabasalia</taxon>
        <taxon>Trichomonadida</taxon>
        <taxon>Trichomonadidae</taxon>
        <taxon>Trichomonas</taxon>
    </lineage>
</organism>
<dbReference type="InterPro" id="IPR027417">
    <property type="entry name" value="P-loop_NTPase"/>
</dbReference>
<dbReference type="GO" id="GO:0016887">
    <property type="term" value="F:ATP hydrolysis activity"/>
    <property type="evidence" value="ECO:0007669"/>
    <property type="project" value="InterPro"/>
</dbReference>
<dbReference type="RefSeq" id="XP_001305657.1">
    <property type="nucleotide sequence ID" value="XM_001305656.1"/>
</dbReference>
<dbReference type="VEuPathDB" id="TrichDB:TVAGG3_1087130"/>
<dbReference type="InterPro" id="IPR025662">
    <property type="entry name" value="Sigma_54_int_dom_ATP-bd_1"/>
</dbReference>
<dbReference type="VEuPathDB" id="TrichDB:TVAG_329880"/>
<dbReference type="PANTHER" id="PTHR22605">
    <property type="entry name" value="RZ-TYPE DOMAIN-CONTAINING PROTEIN"/>
    <property type="match status" value="1"/>
</dbReference>
<dbReference type="eggNOG" id="ENOG502QQ65">
    <property type="taxonomic scope" value="Eukaryota"/>
</dbReference>
<dbReference type="EMBL" id="DS113950">
    <property type="protein sequence ID" value="EAX92727.1"/>
    <property type="molecule type" value="Genomic_DNA"/>
</dbReference>
<dbReference type="Gene3D" id="3.40.50.300">
    <property type="entry name" value="P-loop containing nucleotide triphosphate hydrolases"/>
    <property type="match status" value="1"/>
</dbReference>
<evidence type="ECO:0000313" key="2">
    <source>
        <dbReference type="Proteomes" id="UP000001542"/>
    </source>
</evidence>
<keyword evidence="2" id="KW-1185">Reference proteome</keyword>
<gene>
    <name evidence="1" type="ORF">TVAG_329880</name>
</gene>
<dbReference type="InterPro" id="IPR031248">
    <property type="entry name" value="RNF213"/>
</dbReference>
<evidence type="ECO:0000313" key="1">
    <source>
        <dbReference type="EMBL" id="EAX92727.1"/>
    </source>
</evidence>
<protein>
    <recommendedName>
        <fullName evidence="3">AAA+ ATPase domain-containing protein</fullName>
    </recommendedName>
</protein>
<accession>A2FQT4</accession>
<reference evidence="1" key="2">
    <citation type="journal article" date="2007" name="Science">
        <title>Draft genome sequence of the sexually transmitted pathogen Trichomonas vaginalis.</title>
        <authorList>
            <person name="Carlton J.M."/>
            <person name="Hirt R.P."/>
            <person name="Silva J.C."/>
            <person name="Delcher A.L."/>
            <person name="Schatz M."/>
            <person name="Zhao Q."/>
            <person name="Wortman J.R."/>
            <person name="Bidwell S.L."/>
            <person name="Alsmark U.C.M."/>
            <person name="Besteiro S."/>
            <person name="Sicheritz-Ponten T."/>
            <person name="Noel C.J."/>
            <person name="Dacks J.B."/>
            <person name="Foster P.G."/>
            <person name="Simillion C."/>
            <person name="Van de Peer Y."/>
            <person name="Miranda-Saavedra D."/>
            <person name="Barton G.J."/>
            <person name="Westrop G.D."/>
            <person name="Mueller S."/>
            <person name="Dessi D."/>
            <person name="Fiori P.L."/>
            <person name="Ren Q."/>
            <person name="Paulsen I."/>
            <person name="Zhang H."/>
            <person name="Bastida-Corcuera F.D."/>
            <person name="Simoes-Barbosa A."/>
            <person name="Brown M.T."/>
            <person name="Hayes R.D."/>
            <person name="Mukherjee M."/>
            <person name="Okumura C.Y."/>
            <person name="Schneider R."/>
            <person name="Smith A.J."/>
            <person name="Vanacova S."/>
            <person name="Villalvazo M."/>
            <person name="Haas B.J."/>
            <person name="Pertea M."/>
            <person name="Feldblyum T.V."/>
            <person name="Utterback T.R."/>
            <person name="Shu C.L."/>
            <person name="Osoegawa K."/>
            <person name="de Jong P.J."/>
            <person name="Hrdy I."/>
            <person name="Horvathova L."/>
            <person name="Zubacova Z."/>
            <person name="Dolezal P."/>
            <person name="Malik S.B."/>
            <person name="Logsdon J.M. Jr."/>
            <person name="Henze K."/>
            <person name="Gupta A."/>
            <person name="Wang C.C."/>
            <person name="Dunne R.L."/>
            <person name="Upcroft J.A."/>
            <person name="Upcroft P."/>
            <person name="White O."/>
            <person name="Salzberg S.L."/>
            <person name="Tang P."/>
            <person name="Chiu C.-H."/>
            <person name="Lee Y.-S."/>
            <person name="Embley T.M."/>
            <person name="Coombs G.H."/>
            <person name="Mottram J.C."/>
            <person name="Tachezy J."/>
            <person name="Fraser-Liggett C.M."/>
            <person name="Johnson P.J."/>
        </authorList>
    </citation>
    <scope>NUCLEOTIDE SEQUENCE [LARGE SCALE GENOMIC DNA]</scope>
    <source>
        <strain evidence="1">G3</strain>
    </source>
</reference>
<dbReference type="SUPFAM" id="SSF52540">
    <property type="entry name" value="P-loop containing nucleoside triphosphate hydrolases"/>
    <property type="match status" value="1"/>
</dbReference>
<dbReference type="OrthoDB" id="2423195at2759"/>
<dbReference type="PANTHER" id="PTHR22605:SF1">
    <property type="entry name" value="RZ-TYPE DOMAIN-CONTAINING PROTEIN"/>
    <property type="match status" value="1"/>
</dbReference>
<reference evidence="1" key="1">
    <citation type="submission" date="2006-10" db="EMBL/GenBank/DDBJ databases">
        <authorList>
            <person name="Amadeo P."/>
            <person name="Zhao Q."/>
            <person name="Wortman J."/>
            <person name="Fraser-Liggett C."/>
            <person name="Carlton J."/>
        </authorList>
    </citation>
    <scope>NUCLEOTIDE SEQUENCE</scope>
    <source>
        <strain evidence="1">G3</strain>
    </source>
</reference>
<dbReference type="InParanoid" id="A2FQT4"/>
<dbReference type="KEGG" id="tva:4750441"/>
<dbReference type="STRING" id="5722.A2FQT4"/>
<dbReference type="PROSITE" id="PS00675">
    <property type="entry name" value="SIGMA54_INTERACT_1"/>
    <property type="match status" value="1"/>
</dbReference>
<dbReference type="Proteomes" id="UP000001542">
    <property type="component" value="Unassembled WGS sequence"/>
</dbReference>
<proteinExistence type="predicted"/>
<evidence type="ECO:0008006" key="3">
    <source>
        <dbReference type="Google" id="ProtNLM"/>
    </source>
</evidence>
<name>A2FQT4_TRIV3</name>
<dbReference type="GO" id="GO:0004842">
    <property type="term" value="F:ubiquitin-protein transferase activity"/>
    <property type="evidence" value="ECO:0007669"/>
    <property type="project" value="InterPro"/>
</dbReference>
<sequence length="2386" mass="277156">MHSYTQDIQDNKIKWHISLSGVSFVDSKTGELVLDPSATINYRTSLILKAGDKTADENTFLETYKLLEENISYLKELSDFKSTPTEDDYEGLEPDLSDYNNLLKQELQKLKNSTEIGGPFSSFTPQMRYMVGQSKDKKKYLLSNLNKATIDDPNFKIDFSAKEVVRAKNINSGIKFSEINTSAALSENVHVSLLTSNFLNNPIDILSIIPKFLFNGVGDYPLPIQFFICDKNTADFNIDALFNNIKSITSPEQVRFVIMNIHYLKFSVFKHFDSRFKEYEKNPIPNRRIYLINFKETTPASNLLGNVNNLSNFKFEKAAVVNFYTKFFSDSFKSYVVYSKQPETGKTQMILKRIYEENKGRDYYYHRYIVDNGTTLQMLIDFLNSVKFDKDKKTYIHFNVDGNINLQFTFYLLQLVYFNVLTDNTSRCFTLYDLPSVPEVYFEIGTKTHVDFDEMKTIFFPLAQFMEKVDVGQPLDIFSLDEYVLETVNKLSKIRLLIKSRRYLPNAAAIVYMSTFAKAKDGEKLQYINLSKNTISEVTKSKENYNILDKIPSSYEYNDFKESFDSHVRFFEENPKIIYSYFKSVLYKGKEQIISIINNVSKIINSNRGPFISKSSYKKQREYNQQLTIMIGENIVNSAMFNCGKSYEATDDDKVDDTRRLEQIKEFQKTIPSIIVTTNFAAPIEQQSYFLIAQNKDKKVFDILNEYGIQVSDKMSDFLSTFYDYDKFKNLRNNSHGLFQSFASVFGLQINDEIPYNKLLFIKIWDDIKNSDALDQFLGKDFITKIMTNDRDLNTNYSKDENINDFLKNLKEMDLKDMIFDKKNKLNVEKLYENFSAEIAQNYDHSNIKSIAITPQSINRCSIIISRCMSNLPIILMGETGVGKTYIINILKQIIARHVKLEKTVIHAGTTRGDLIDFIKPKIEKCNKERGKIRGTMIFNLIKQKAKSDKLRTDFMQWFVKQKNIKEKDEFTNEEITNFAIEKMHELVQKFIEDEVFASDKKSSYFITDNTQIANVINHLHWKLDQFNDDVEANSPQLLFFFDEVNAAAIQWFIKELIVDRYFLDERLPNYVRFIAAVNPLKKIPQNIADRINKIGLTIQETNDQLKDFIYKVQKMPESYIPFILPFDPERLDKNDTECYKILECSSEFELFMQQIMDRRLLDKPRAIDLERQDMHFSQSEDFAEDYSTNAKAQEMLKIVKILNFSSARLVVNPDFYGDESFISLRDPERCSTIIRWFHKSGILSADAPKDFDNKFRYSLVLALSVVYWFKLNEKMREDYINKIIEVWRSIGSKQFPSPTADEWKKWIEQEISTAADIFCTEKGISKNKPLKENCWATYVALINRIPLWIIGAPGLSKSLSVNMAINGLRNGYIKLPNGHNFNILKQLFMCSKESTTKDLSFAFQLLANEDNRIIQNIKNTKNSKELPIPIMMLEEMGHADLSDESCLKLLHQVIDEGVTAKDKTLQISIVGLSNYKMDSAKLNRGLLILRDNLLQAEMANTLKNIFNDVKKDNFKQEITQSEENILKAIAKAKNTSSAGEIYSIRDLYAFAQNLAQISLQKEEEVQRAIFKNLFCTKIEFETLKQTFPTRIYQAFNFNNSDNKPIVCEDYKKLIFDSINANVNFNLITNRHLMFITEDDAALDIITEELGDKKDSVVLFGNRQSGISESIWVAEDCERFLRAMSRGNLVIIHGIHPCFNNLYDIFNQKYQEIVENKQTKHIGFISCNGGSYSAEVKPEFRCVIVLTKTEFDQLPAPFVSRFEKHYLNYNTESFAKILPKIENFAKTTPFVNESITSSYLSKQYMESVCALIGEKELTRVVSENTYLLAYLPASIYFYRTMLNAEEEPQKGLPPYSETDEDDDMKKEYNTKRLFKKYSYLHTSVMSLIKNYENLDDEENPFNFIFGSQRKSGLKGISSVVVVPGIHPFDKDSLKDNYDIYEFPIEQTFDFDKVFNDFVSKISEKEEIPKVMVFTANKPNEVAHRLPQLKFKINEFRKEHESKNIILHTFICLNVLENHDKIHLLQSKTWPVLGLDFLPNKLYGTSLVDVTIDAFMRQSQSMKKVSFFSKQIFKQSTALYQKLLNEDEMIDVDDSSTENQLELLAGKALKSKNSWRQCPKSLFNIIFTFYRRFTNIIVNTQYVLKNSGENSVIFIRTSFLRELNNIISYNNHDFADITNELIYWSAKKIISSGRYALEDGVDGLVEYLNFEVPEELDYSVLLYTLHPSNDIPKKDYQRIWDTTIKPIIDVEQVDQLLEYHKFNVFVDLVISHHTFVKNQITKEFDIENIDESLKTLISDYTKEICQSVCSETRKYAEHYQYFNTIYPHLRAAIDISQIPHVECLLKAAVFFGSNENFKGKESKNIKIGEAFNGTNYVFSGTRKSLRK</sequence>